<dbReference type="InterPro" id="IPR029026">
    <property type="entry name" value="tRNA_m1G_MTases_N"/>
</dbReference>
<dbReference type="GO" id="GO:0002939">
    <property type="term" value="P:tRNA N1-guanine methylation"/>
    <property type="evidence" value="ECO:0007669"/>
    <property type="project" value="TreeGrafter"/>
</dbReference>
<proteinExistence type="inferred from homology"/>
<comment type="subcellular location">
    <subcellularLocation>
        <location evidence="2 15 16">Cytoplasm</location>
    </subcellularLocation>
</comment>
<keyword evidence="8 15" id="KW-0489">Methyltransferase</keyword>
<dbReference type="Pfam" id="PF01746">
    <property type="entry name" value="tRNA_m1G_MT"/>
    <property type="match status" value="1"/>
</dbReference>
<dbReference type="PANTHER" id="PTHR46417">
    <property type="entry name" value="TRNA (GUANINE-N(1)-)-METHYLTRANSFERASE"/>
    <property type="match status" value="1"/>
</dbReference>
<reference evidence="19 20" key="1">
    <citation type="journal article" date="2017" name="Int. J. Syst. Evol. Microbiol.">
        <title>Desulfovibrio senegalensis sp. nov., a mesophilic sulfate reducer isolated from marine sediment.</title>
        <authorList>
            <person name="Thioye A."/>
            <person name="Gam Z.B.A."/>
            <person name="Mbengue M."/>
            <person name="Cayol J.L."/>
            <person name="Joseph-Bartoli M."/>
            <person name="Toure-Kane C."/>
            <person name="Labat M."/>
        </authorList>
    </citation>
    <scope>NUCLEOTIDE SEQUENCE [LARGE SCALE GENOMIC DNA]</scope>
    <source>
        <strain evidence="19 20">DSM 101509</strain>
    </source>
</reference>
<dbReference type="GO" id="GO:0052906">
    <property type="term" value="F:tRNA (guanine(37)-N1)-methyltransferase activity"/>
    <property type="evidence" value="ECO:0007669"/>
    <property type="project" value="UniProtKB-UniRule"/>
</dbReference>
<dbReference type="RefSeq" id="WP_151148961.1">
    <property type="nucleotide sequence ID" value="NZ_WAIE01000001.1"/>
</dbReference>
<dbReference type="GO" id="GO:0005829">
    <property type="term" value="C:cytosol"/>
    <property type="evidence" value="ECO:0007669"/>
    <property type="project" value="TreeGrafter"/>
</dbReference>
<comment type="catalytic activity">
    <reaction evidence="14 15 16">
        <text>guanosine(37) in tRNA + S-adenosyl-L-methionine = N(1)-methylguanosine(37) in tRNA + S-adenosyl-L-homocysteine + H(+)</text>
        <dbReference type="Rhea" id="RHEA:36899"/>
        <dbReference type="Rhea" id="RHEA-COMP:10145"/>
        <dbReference type="Rhea" id="RHEA-COMP:10147"/>
        <dbReference type="ChEBI" id="CHEBI:15378"/>
        <dbReference type="ChEBI" id="CHEBI:57856"/>
        <dbReference type="ChEBI" id="CHEBI:59789"/>
        <dbReference type="ChEBI" id="CHEBI:73542"/>
        <dbReference type="ChEBI" id="CHEBI:74269"/>
        <dbReference type="EC" id="2.1.1.228"/>
    </reaction>
</comment>
<keyword evidence="11 15" id="KW-0819">tRNA processing</keyword>
<evidence type="ECO:0000256" key="10">
    <source>
        <dbReference type="ARBA" id="ARBA00022691"/>
    </source>
</evidence>
<organism evidence="19 20">
    <name type="scientific">Pseudodesulfovibrio senegalensis</name>
    <dbReference type="NCBI Taxonomy" id="1721087"/>
    <lineage>
        <taxon>Bacteria</taxon>
        <taxon>Pseudomonadati</taxon>
        <taxon>Thermodesulfobacteriota</taxon>
        <taxon>Desulfovibrionia</taxon>
        <taxon>Desulfovibrionales</taxon>
        <taxon>Desulfovibrionaceae</taxon>
    </lineage>
</organism>
<evidence type="ECO:0000256" key="7">
    <source>
        <dbReference type="ARBA" id="ARBA00022490"/>
    </source>
</evidence>
<comment type="similarity">
    <text evidence="3 15 16">Belongs to the RNA methyltransferase TrmD family.</text>
</comment>
<dbReference type="EMBL" id="WAIE01000001">
    <property type="protein sequence ID" value="KAB1442770.1"/>
    <property type="molecule type" value="Genomic_DNA"/>
</dbReference>
<evidence type="ECO:0000256" key="2">
    <source>
        <dbReference type="ARBA" id="ARBA00004496"/>
    </source>
</evidence>
<feature type="domain" description="tRNA methyltransferase TRMD/TRM10-type" evidence="17">
    <location>
        <begin position="1"/>
        <end position="221"/>
    </location>
</feature>
<dbReference type="InterPro" id="IPR002649">
    <property type="entry name" value="tRNA_m1G_MeTrfase_TrmD"/>
</dbReference>
<evidence type="ECO:0000256" key="3">
    <source>
        <dbReference type="ARBA" id="ARBA00007630"/>
    </source>
</evidence>
<comment type="subunit">
    <text evidence="4 15 16">Homodimer.</text>
</comment>
<evidence type="ECO:0000313" key="19">
    <source>
        <dbReference type="EMBL" id="KAB1442770.1"/>
    </source>
</evidence>
<evidence type="ECO:0000256" key="16">
    <source>
        <dbReference type="RuleBase" id="RU003464"/>
    </source>
</evidence>
<dbReference type="OrthoDB" id="9807416at2"/>
<dbReference type="FunFam" id="3.40.1280.10:FF:000001">
    <property type="entry name" value="tRNA (guanine-N(1)-)-methyltransferase"/>
    <property type="match status" value="1"/>
</dbReference>
<evidence type="ECO:0000256" key="14">
    <source>
        <dbReference type="ARBA" id="ARBA00047783"/>
    </source>
</evidence>
<dbReference type="SUPFAM" id="SSF75217">
    <property type="entry name" value="alpha/beta knot"/>
    <property type="match status" value="1"/>
</dbReference>
<comment type="caution">
    <text evidence="19">The sequence shown here is derived from an EMBL/GenBank/DDBJ whole genome shotgun (WGS) entry which is preliminary data.</text>
</comment>
<keyword evidence="9 15" id="KW-0808">Transferase</keyword>
<dbReference type="NCBIfam" id="TIGR00088">
    <property type="entry name" value="trmD"/>
    <property type="match status" value="1"/>
</dbReference>
<keyword evidence="10 15" id="KW-0949">S-adenosyl-L-methionine</keyword>
<evidence type="ECO:0000256" key="4">
    <source>
        <dbReference type="ARBA" id="ARBA00011738"/>
    </source>
</evidence>
<dbReference type="InterPro" id="IPR016009">
    <property type="entry name" value="tRNA_MeTrfase_TRMD/TRM10"/>
</dbReference>
<feature type="binding site" evidence="15">
    <location>
        <begin position="129"/>
        <end position="134"/>
    </location>
    <ligand>
        <name>S-adenosyl-L-methionine</name>
        <dbReference type="ChEBI" id="CHEBI:59789"/>
    </ligand>
</feature>
<evidence type="ECO:0000256" key="11">
    <source>
        <dbReference type="ARBA" id="ARBA00022694"/>
    </source>
</evidence>
<dbReference type="Pfam" id="PF09936">
    <property type="entry name" value="Methyltrn_RNA_4"/>
    <property type="match status" value="1"/>
</dbReference>
<evidence type="ECO:0000256" key="6">
    <source>
        <dbReference type="ARBA" id="ARBA00014679"/>
    </source>
</evidence>
<dbReference type="InterPro" id="IPR029028">
    <property type="entry name" value="Alpha/beta_knot_MTases"/>
</dbReference>
<protein>
    <recommendedName>
        <fullName evidence="6 15">tRNA (guanine-N(1)-)-methyltransferase</fullName>
        <ecNumber evidence="5 15">2.1.1.228</ecNumber>
    </recommendedName>
    <alternativeName>
        <fullName evidence="12 15">M1G-methyltransferase</fullName>
    </alternativeName>
    <alternativeName>
        <fullName evidence="13 15">tRNA [GM37] methyltransferase</fullName>
    </alternativeName>
</protein>
<evidence type="ECO:0000259" key="18">
    <source>
        <dbReference type="Pfam" id="PF09936"/>
    </source>
</evidence>
<sequence>MQFNLVSLFPEFFDSPLGAGLMARAQDSGLVSFNRVNPRDFSPDRHRTVDDRPYGGGPGMVMMLDPLVQALESIGQRGRIIMLSPRGRVFDQSMARELAREEDLTFVCGRYEGIDERLLDIYPVELVSMGDYVLNGGEAAALCMVESVARLVPGFMGHEDSGEEESHSAGLLEYPHYTRPETYEGLAVPEVLQCGDHGRIAAWRREQALEQTLHRRPDLLDKTSLTQEDIDVLCGLDRTTLGRNLYIALTHYPVLNKFGEKVAVSLTNLDVHDISRVSRSYNAGGFYAVTPIEDQKALAKSLLDHWVGGAGSKANPDRAEALSLVRVVDDIASAVLDIERRTGQSPVLAATSAQLDRRKKAPAPLRYQDVRNWLKEKPVLLIFGTGHGLAEDVVDMADGVLRPIRYLDEYNHLSVRSAVTITVDRLLADVF</sequence>
<dbReference type="PANTHER" id="PTHR46417:SF1">
    <property type="entry name" value="TRNA (GUANINE-N(1)-)-METHYLTRANSFERASE"/>
    <property type="match status" value="1"/>
</dbReference>
<evidence type="ECO:0000256" key="9">
    <source>
        <dbReference type="ARBA" id="ARBA00022679"/>
    </source>
</evidence>
<keyword evidence="7 15" id="KW-0963">Cytoplasm</keyword>
<evidence type="ECO:0000256" key="15">
    <source>
        <dbReference type="HAMAP-Rule" id="MF_00605"/>
    </source>
</evidence>
<evidence type="ECO:0000256" key="13">
    <source>
        <dbReference type="ARBA" id="ARBA00033392"/>
    </source>
</evidence>
<dbReference type="AlphaFoldDB" id="A0A6N6N3E9"/>
<evidence type="ECO:0000256" key="8">
    <source>
        <dbReference type="ARBA" id="ARBA00022603"/>
    </source>
</evidence>
<dbReference type="FunFam" id="1.10.1270.20:FF:000001">
    <property type="entry name" value="tRNA (guanine-N(1)-)-methyltransferase"/>
    <property type="match status" value="1"/>
</dbReference>
<dbReference type="InterPro" id="IPR019230">
    <property type="entry name" value="RNA_MeTrfase_C_dom"/>
</dbReference>
<dbReference type="InterPro" id="IPR023148">
    <property type="entry name" value="tRNA_m1G_MeTrfase_C_sf"/>
</dbReference>
<feature type="binding site" evidence="15">
    <location>
        <position position="109"/>
    </location>
    <ligand>
        <name>S-adenosyl-L-methionine</name>
        <dbReference type="ChEBI" id="CHEBI:59789"/>
    </ligand>
</feature>
<comment type="function">
    <text evidence="1 15 16">Specifically methylates guanosine-37 in various tRNAs.</text>
</comment>
<dbReference type="EC" id="2.1.1.228" evidence="5 15"/>
<evidence type="ECO:0000256" key="1">
    <source>
        <dbReference type="ARBA" id="ARBA00002634"/>
    </source>
</evidence>
<keyword evidence="20" id="KW-1185">Reference proteome</keyword>
<dbReference type="NCBIfam" id="NF000648">
    <property type="entry name" value="PRK00026.1"/>
    <property type="match status" value="1"/>
</dbReference>
<dbReference type="Proteomes" id="UP000438699">
    <property type="component" value="Unassembled WGS sequence"/>
</dbReference>
<dbReference type="CDD" id="cd18085">
    <property type="entry name" value="TM1570-like"/>
    <property type="match status" value="1"/>
</dbReference>
<dbReference type="HAMAP" id="MF_00605">
    <property type="entry name" value="TrmD"/>
    <property type="match status" value="1"/>
</dbReference>
<dbReference type="Gene3D" id="3.40.1280.10">
    <property type="match status" value="2"/>
</dbReference>
<accession>A0A6N6N3E9</accession>
<evidence type="ECO:0000313" key="20">
    <source>
        <dbReference type="Proteomes" id="UP000438699"/>
    </source>
</evidence>
<evidence type="ECO:0000259" key="17">
    <source>
        <dbReference type="Pfam" id="PF01746"/>
    </source>
</evidence>
<gene>
    <name evidence="15 19" type="primary">trmD</name>
    <name evidence="19" type="ORF">F8A88_00385</name>
</gene>
<dbReference type="Gene3D" id="1.10.1270.20">
    <property type="entry name" value="tRNA(m1g37)methyltransferase, domain 2"/>
    <property type="match status" value="1"/>
</dbReference>
<dbReference type="CDD" id="cd18080">
    <property type="entry name" value="TrmD-like"/>
    <property type="match status" value="1"/>
</dbReference>
<evidence type="ECO:0000256" key="5">
    <source>
        <dbReference type="ARBA" id="ARBA00012807"/>
    </source>
</evidence>
<feature type="domain" description="tRNA (guanine-N(1)-)-methyltransferase C-terminal" evidence="18">
    <location>
        <begin position="244"/>
        <end position="427"/>
    </location>
</feature>
<name>A0A6N6N3E9_9BACT</name>
<evidence type="ECO:0000256" key="12">
    <source>
        <dbReference type="ARBA" id="ARBA00029736"/>
    </source>
</evidence>